<evidence type="ECO:0000256" key="1">
    <source>
        <dbReference type="ARBA" id="ARBA00006227"/>
    </source>
</evidence>
<dbReference type="KEGG" id="tra:Trad_1287"/>
<accession>D7CWL0</accession>
<keyword evidence="3 5" id="KW-0687">Ribonucleoprotein</keyword>
<dbReference type="NCBIfam" id="TIGR01066">
    <property type="entry name" value="rplM_bact"/>
    <property type="match status" value="1"/>
</dbReference>
<dbReference type="EMBL" id="CP002049">
    <property type="protein sequence ID" value="ADI14409.1"/>
    <property type="molecule type" value="Genomic_DNA"/>
</dbReference>
<comment type="subunit">
    <text evidence="5">Part of the 50S ribosomal subunit.</text>
</comment>
<dbReference type="GO" id="GO:0022625">
    <property type="term" value="C:cytosolic large ribosomal subunit"/>
    <property type="evidence" value="ECO:0007669"/>
    <property type="project" value="TreeGrafter"/>
</dbReference>
<dbReference type="FunFam" id="3.90.1180.10:FF:000001">
    <property type="entry name" value="50S ribosomal protein L13"/>
    <property type="match status" value="1"/>
</dbReference>
<dbReference type="GO" id="GO:0017148">
    <property type="term" value="P:negative regulation of translation"/>
    <property type="evidence" value="ECO:0007669"/>
    <property type="project" value="TreeGrafter"/>
</dbReference>
<dbReference type="PIRSF" id="PIRSF002181">
    <property type="entry name" value="Ribosomal_L13"/>
    <property type="match status" value="1"/>
</dbReference>
<reference evidence="7" key="1">
    <citation type="submission" date="2010-05" db="EMBL/GenBank/DDBJ databases">
        <title>The complete genome of Truepera radiovictris DSM 17093.</title>
        <authorList>
            <consortium name="US DOE Joint Genome Institute (JGI-PGF)"/>
            <person name="Lucas S."/>
            <person name="Copeland A."/>
            <person name="Lapidus A."/>
            <person name="Glavina del Rio T."/>
            <person name="Dalin E."/>
            <person name="Tice H."/>
            <person name="Bruce D."/>
            <person name="Goodwin L."/>
            <person name="Pitluck S."/>
            <person name="Kyrpides N."/>
            <person name="Mavromatis K."/>
            <person name="Ovchinnikova G."/>
            <person name="Munk A.C."/>
            <person name="Detter J.C."/>
            <person name="Han C."/>
            <person name="Tapia R."/>
            <person name="Land M."/>
            <person name="Hauser L."/>
            <person name="Markowitz V."/>
            <person name="Cheng J.-F."/>
            <person name="Hugenholtz P."/>
            <person name="Woyke T."/>
            <person name="Wu D."/>
            <person name="Tindall B."/>
            <person name="Pomrenke H.G."/>
            <person name="Brambilla E."/>
            <person name="Klenk H.-P."/>
            <person name="Eisen J.A."/>
        </authorList>
    </citation>
    <scope>NUCLEOTIDE SEQUENCE [LARGE SCALE GENOMIC DNA]</scope>
    <source>
        <strain evidence="7">DSM 17093 / CIP 108686 / LMG 22925 / RQ-24</strain>
    </source>
</reference>
<protein>
    <recommendedName>
        <fullName evidence="4 5">Large ribosomal subunit protein uL13</fullName>
    </recommendedName>
</protein>
<dbReference type="HAMAP" id="MF_01366">
    <property type="entry name" value="Ribosomal_uL13"/>
    <property type="match status" value="1"/>
</dbReference>
<comment type="function">
    <text evidence="5">This protein is one of the early assembly proteins of the 50S ribosomal subunit, although it is not seen to bind rRNA by itself. It is important during the early stages of 50S assembly.</text>
</comment>
<evidence type="ECO:0000313" key="7">
    <source>
        <dbReference type="Proteomes" id="UP000000379"/>
    </source>
</evidence>
<sequence>MKTYFPKTAQNGWVLVDAEGQTVGRLATKIASVLRGKHKPDFTPNQLCGDFVVVVNADKVVFTGNKLDQKVYTRYSGYQGGLKKTTARAALAKHPERVLEHAVWGMLPKNRLGRRMIRRLKVYSGPTHPHSAQQPKEMSL</sequence>
<dbReference type="SUPFAM" id="SSF52161">
    <property type="entry name" value="Ribosomal protein L13"/>
    <property type="match status" value="1"/>
</dbReference>
<dbReference type="OrthoDB" id="9801330at2"/>
<evidence type="ECO:0000256" key="4">
    <source>
        <dbReference type="ARBA" id="ARBA00035201"/>
    </source>
</evidence>
<keyword evidence="7" id="KW-1185">Reference proteome</keyword>
<dbReference type="InterPro" id="IPR005823">
    <property type="entry name" value="Ribosomal_uL13_bac-type"/>
</dbReference>
<gene>
    <name evidence="5" type="primary">rplM</name>
    <name evidence="6" type="ordered locus">Trad_1287</name>
</gene>
<evidence type="ECO:0000256" key="2">
    <source>
        <dbReference type="ARBA" id="ARBA00022980"/>
    </source>
</evidence>
<dbReference type="Gene3D" id="3.90.1180.10">
    <property type="entry name" value="Ribosomal protein L13"/>
    <property type="match status" value="1"/>
</dbReference>
<keyword evidence="2 5" id="KW-0689">Ribosomal protein</keyword>
<organism evidence="6 7">
    <name type="scientific">Truepera radiovictrix (strain DSM 17093 / CIP 108686 / LMG 22925 / RQ-24)</name>
    <dbReference type="NCBI Taxonomy" id="649638"/>
    <lineage>
        <taxon>Bacteria</taxon>
        <taxon>Thermotogati</taxon>
        <taxon>Deinococcota</taxon>
        <taxon>Deinococci</taxon>
        <taxon>Trueperales</taxon>
        <taxon>Trueperaceae</taxon>
        <taxon>Truepera</taxon>
    </lineage>
</organism>
<dbReference type="PANTHER" id="PTHR11545">
    <property type="entry name" value="RIBOSOMAL PROTEIN L13"/>
    <property type="match status" value="1"/>
</dbReference>
<dbReference type="STRING" id="649638.Trad_1287"/>
<proteinExistence type="inferred from homology"/>
<dbReference type="Proteomes" id="UP000000379">
    <property type="component" value="Chromosome"/>
</dbReference>
<evidence type="ECO:0000256" key="5">
    <source>
        <dbReference type="HAMAP-Rule" id="MF_01366"/>
    </source>
</evidence>
<dbReference type="InterPro" id="IPR036899">
    <property type="entry name" value="Ribosomal_uL13_sf"/>
</dbReference>
<dbReference type="AlphaFoldDB" id="D7CWL0"/>
<dbReference type="HOGENOM" id="CLU_082184_2_2_0"/>
<dbReference type="PANTHER" id="PTHR11545:SF2">
    <property type="entry name" value="LARGE RIBOSOMAL SUBUNIT PROTEIN UL13M"/>
    <property type="match status" value="1"/>
</dbReference>
<evidence type="ECO:0000256" key="3">
    <source>
        <dbReference type="ARBA" id="ARBA00023274"/>
    </source>
</evidence>
<reference evidence="6 7" key="2">
    <citation type="journal article" date="2011" name="Stand. Genomic Sci.">
        <title>Complete genome sequence of Truepera radiovictrix type strain (RQ-24).</title>
        <authorList>
            <person name="Ivanova N."/>
            <person name="Rohde C."/>
            <person name="Munk C."/>
            <person name="Nolan M."/>
            <person name="Lucas S."/>
            <person name="Del Rio T.G."/>
            <person name="Tice H."/>
            <person name="Deshpande S."/>
            <person name="Cheng J.F."/>
            <person name="Tapia R."/>
            <person name="Han C."/>
            <person name="Goodwin L."/>
            <person name="Pitluck S."/>
            <person name="Liolios K."/>
            <person name="Mavromatis K."/>
            <person name="Mikhailova N."/>
            <person name="Pati A."/>
            <person name="Chen A."/>
            <person name="Palaniappan K."/>
            <person name="Land M."/>
            <person name="Hauser L."/>
            <person name="Chang Y.J."/>
            <person name="Jeffries C.D."/>
            <person name="Brambilla E."/>
            <person name="Rohde M."/>
            <person name="Goker M."/>
            <person name="Tindall B.J."/>
            <person name="Woyke T."/>
            <person name="Bristow J."/>
            <person name="Eisen J.A."/>
            <person name="Markowitz V."/>
            <person name="Hugenholtz P."/>
            <person name="Kyrpides N.C."/>
            <person name="Klenk H.P."/>
            <person name="Lapidus A."/>
        </authorList>
    </citation>
    <scope>NUCLEOTIDE SEQUENCE [LARGE SCALE GENOMIC DNA]</scope>
    <source>
        <strain evidence="7">DSM 17093 / CIP 108686 / LMG 22925 / RQ-24</strain>
    </source>
</reference>
<dbReference type="eggNOG" id="COG0102">
    <property type="taxonomic scope" value="Bacteria"/>
</dbReference>
<dbReference type="InterPro" id="IPR005822">
    <property type="entry name" value="Ribosomal_uL13"/>
</dbReference>
<dbReference type="GO" id="GO:0006412">
    <property type="term" value="P:translation"/>
    <property type="evidence" value="ECO:0007669"/>
    <property type="project" value="UniProtKB-UniRule"/>
</dbReference>
<dbReference type="GO" id="GO:0003729">
    <property type="term" value="F:mRNA binding"/>
    <property type="evidence" value="ECO:0007669"/>
    <property type="project" value="TreeGrafter"/>
</dbReference>
<evidence type="ECO:0000313" key="6">
    <source>
        <dbReference type="EMBL" id="ADI14409.1"/>
    </source>
</evidence>
<name>D7CWL0_TRURR</name>
<dbReference type="Pfam" id="PF00572">
    <property type="entry name" value="Ribosomal_L13"/>
    <property type="match status" value="1"/>
</dbReference>
<comment type="similarity">
    <text evidence="1 5">Belongs to the universal ribosomal protein uL13 family.</text>
</comment>
<dbReference type="RefSeq" id="WP_013177779.1">
    <property type="nucleotide sequence ID" value="NC_014221.1"/>
</dbReference>
<dbReference type="GO" id="GO:0003735">
    <property type="term" value="F:structural constituent of ribosome"/>
    <property type="evidence" value="ECO:0007669"/>
    <property type="project" value="InterPro"/>
</dbReference>
<dbReference type="CDD" id="cd00392">
    <property type="entry name" value="Ribosomal_L13"/>
    <property type="match status" value="1"/>
</dbReference>